<keyword evidence="4" id="KW-0410">Iron transport</keyword>
<evidence type="ECO:0000256" key="11">
    <source>
        <dbReference type="PROSITE-ProRule" id="PRU01360"/>
    </source>
</evidence>
<evidence type="ECO:0000256" key="2">
    <source>
        <dbReference type="ARBA" id="ARBA00022448"/>
    </source>
</evidence>
<evidence type="ECO:0000259" key="13">
    <source>
        <dbReference type="Pfam" id="PF07715"/>
    </source>
</evidence>
<keyword evidence="8" id="KW-0406">Ion transport</keyword>
<evidence type="ECO:0000256" key="1">
    <source>
        <dbReference type="ARBA" id="ARBA00004571"/>
    </source>
</evidence>
<evidence type="ECO:0000256" key="10">
    <source>
        <dbReference type="ARBA" id="ARBA00023237"/>
    </source>
</evidence>
<reference evidence="14 15" key="1">
    <citation type="submission" date="2024-04" db="EMBL/GenBank/DDBJ databases">
        <title>Draft genome sequence of Sessilibacter corallicola NBRC 116591.</title>
        <authorList>
            <person name="Miyakawa T."/>
            <person name="Kusuya Y."/>
            <person name="Miura T."/>
        </authorList>
    </citation>
    <scope>NUCLEOTIDE SEQUENCE [LARGE SCALE GENOMIC DNA]</scope>
    <source>
        <strain evidence="14 15">KU-00831-HH</strain>
    </source>
</reference>
<keyword evidence="5 11" id="KW-0812">Transmembrane</keyword>
<organism evidence="14 15">
    <name type="scientific">Sessilibacter corallicola</name>
    <dbReference type="NCBI Taxonomy" id="2904075"/>
    <lineage>
        <taxon>Bacteria</taxon>
        <taxon>Pseudomonadati</taxon>
        <taxon>Pseudomonadota</taxon>
        <taxon>Gammaproteobacteria</taxon>
        <taxon>Cellvibrionales</taxon>
        <taxon>Cellvibrionaceae</taxon>
        <taxon>Sessilibacter</taxon>
    </lineage>
</organism>
<evidence type="ECO:0000256" key="3">
    <source>
        <dbReference type="ARBA" id="ARBA00022452"/>
    </source>
</evidence>
<dbReference type="InterPro" id="IPR037066">
    <property type="entry name" value="Plug_dom_sf"/>
</dbReference>
<dbReference type="Gene3D" id="2.170.130.10">
    <property type="entry name" value="TonB-dependent receptor, plug domain"/>
    <property type="match status" value="1"/>
</dbReference>
<evidence type="ECO:0000256" key="8">
    <source>
        <dbReference type="ARBA" id="ARBA00023065"/>
    </source>
</evidence>
<evidence type="ECO:0000256" key="6">
    <source>
        <dbReference type="ARBA" id="ARBA00022729"/>
    </source>
</evidence>
<evidence type="ECO:0000256" key="7">
    <source>
        <dbReference type="ARBA" id="ARBA00023004"/>
    </source>
</evidence>
<comment type="caution">
    <text evidence="14">The sequence shown here is derived from an EMBL/GenBank/DDBJ whole genome shotgun (WGS) entry which is preliminary data.</text>
</comment>
<dbReference type="PANTHER" id="PTHR32552:SF89">
    <property type="entry name" value="CATECHOLATE SIDEROPHORE RECEPTOR FIU"/>
    <property type="match status" value="1"/>
</dbReference>
<evidence type="ECO:0000313" key="14">
    <source>
        <dbReference type="EMBL" id="GAA6167739.1"/>
    </source>
</evidence>
<comment type="similarity">
    <text evidence="11">Belongs to the TonB-dependent receptor family.</text>
</comment>
<gene>
    <name evidence="14" type="ORF">NBRC116591_15490</name>
</gene>
<keyword evidence="6 12" id="KW-0732">Signal</keyword>
<keyword evidence="10 11" id="KW-0998">Cell outer membrane</keyword>
<evidence type="ECO:0000256" key="9">
    <source>
        <dbReference type="ARBA" id="ARBA00023136"/>
    </source>
</evidence>
<dbReference type="Pfam" id="PF07715">
    <property type="entry name" value="Plug"/>
    <property type="match status" value="1"/>
</dbReference>
<feature type="chain" id="PRO_5046769449" evidence="12">
    <location>
        <begin position="26"/>
        <end position="832"/>
    </location>
</feature>
<feature type="domain" description="TonB-dependent receptor plug" evidence="13">
    <location>
        <begin position="53"/>
        <end position="164"/>
    </location>
</feature>
<dbReference type="EMBL" id="BAABWN010000004">
    <property type="protein sequence ID" value="GAA6167739.1"/>
    <property type="molecule type" value="Genomic_DNA"/>
</dbReference>
<evidence type="ECO:0000256" key="12">
    <source>
        <dbReference type="SAM" id="SignalP"/>
    </source>
</evidence>
<sequence length="832" mass="90373">MKISNLSLAVSLATTGLMSASHVFAQDLSSESNAGPIEEVVVTGVGSVKRTSFDTPLSVNSFDETEIARLAASSNADILRNVPGISAEGGGGEVAVNLFVPGLPAAGQYAFTPLNYDNFTVVSYFGLNSSSFDVYHRSDIGLERVEVVRGGVSNLFGPGSVAGILNFISKKGSIDPEAKVELEVAEEGRVATNFAVSGPVGESTSDFYALSGYYRYDEGPIDTGLETKGYQIKGNYLHEFEDGSGNFAVYGQVIDDDVQFFLPLPLDADSDEFARGNNGSEVRTIQTDALDNFVYPTANGLRDLRVGNGVETSGSTIAVEINKEYESGWAFGAKAKYSEYTHYFNLFIPAGGDAVLSTEAFLAQQGLDGFENATFTNLNAGQTLSDSDLVYRTQAWDRRRPVEDVTAQFDLSKSFEINGLEHNFTGGIWLSRADADDFNNRVFYLSEFNDSPDLLALSVSGDDLNTAETETGTRHYSVNGFAGSGGHVNAGGSATRQAFYFADQIEADRWNFDIGFRFERFSAEYFDEGSQSAAIDPSLYAISDDDIVLANLQNDTIGNGIFTRLDVDATAWAGAIAGLYRINDQLNVYGNLSRGFFWPQARTLPGQVNNVFGVDNPIAFVENQFEEEIIDRIEVGLKLDTELFTGSIGLYNLQLSDSTTFRQVEQDDGTFEVEAILQETDTTGIDASGTFYFGSNFSVDVNLTYADHEFTAGPNDGNEIRRQPNFLAGSSFKYETDTFDASLSYSYRGDSFGDDSNNRELDGFGFWRAQAGYNLPLSGDDSLRIALSIFNLTDEEGLTEGNPRAGAGPQGDFAVGRPILPRRASLKLTYTF</sequence>
<dbReference type="PANTHER" id="PTHR32552">
    <property type="entry name" value="FERRICHROME IRON RECEPTOR-RELATED"/>
    <property type="match status" value="1"/>
</dbReference>
<dbReference type="Gene3D" id="2.40.170.20">
    <property type="entry name" value="TonB-dependent receptor, beta-barrel domain"/>
    <property type="match status" value="1"/>
</dbReference>
<keyword evidence="9 11" id="KW-0472">Membrane</keyword>
<dbReference type="SUPFAM" id="SSF56935">
    <property type="entry name" value="Porins"/>
    <property type="match status" value="1"/>
</dbReference>
<keyword evidence="3 11" id="KW-1134">Transmembrane beta strand</keyword>
<evidence type="ECO:0000256" key="4">
    <source>
        <dbReference type="ARBA" id="ARBA00022496"/>
    </source>
</evidence>
<dbReference type="PROSITE" id="PS52016">
    <property type="entry name" value="TONB_DEPENDENT_REC_3"/>
    <property type="match status" value="1"/>
</dbReference>
<keyword evidence="15" id="KW-1185">Reference proteome</keyword>
<comment type="subcellular location">
    <subcellularLocation>
        <location evidence="1 11">Cell outer membrane</location>
        <topology evidence="1 11">Multi-pass membrane protein</topology>
    </subcellularLocation>
</comment>
<name>A0ABQ0A7V4_9GAMM</name>
<keyword evidence="7" id="KW-0408">Iron</keyword>
<keyword evidence="14" id="KW-0675">Receptor</keyword>
<dbReference type="RefSeq" id="WP_353302370.1">
    <property type="nucleotide sequence ID" value="NZ_BAABWN010000004.1"/>
</dbReference>
<feature type="signal peptide" evidence="12">
    <location>
        <begin position="1"/>
        <end position="25"/>
    </location>
</feature>
<accession>A0ABQ0A7V4</accession>
<proteinExistence type="inferred from homology"/>
<keyword evidence="2 11" id="KW-0813">Transport</keyword>
<dbReference type="InterPro" id="IPR036942">
    <property type="entry name" value="Beta-barrel_TonB_sf"/>
</dbReference>
<evidence type="ECO:0000313" key="15">
    <source>
        <dbReference type="Proteomes" id="UP001465153"/>
    </source>
</evidence>
<dbReference type="Proteomes" id="UP001465153">
    <property type="component" value="Unassembled WGS sequence"/>
</dbReference>
<protein>
    <submittedName>
        <fullName evidence="14">TonB-dependent receptor</fullName>
    </submittedName>
</protein>
<dbReference type="InterPro" id="IPR039426">
    <property type="entry name" value="TonB-dep_rcpt-like"/>
</dbReference>
<dbReference type="InterPro" id="IPR012910">
    <property type="entry name" value="Plug_dom"/>
</dbReference>
<evidence type="ECO:0000256" key="5">
    <source>
        <dbReference type="ARBA" id="ARBA00022692"/>
    </source>
</evidence>